<evidence type="ECO:0000313" key="3">
    <source>
        <dbReference type="Proteomes" id="UP000314294"/>
    </source>
</evidence>
<evidence type="ECO:0000313" key="2">
    <source>
        <dbReference type="EMBL" id="TNN38092.1"/>
    </source>
</evidence>
<comment type="caution">
    <text evidence="2">The sequence shown here is derived from an EMBL/GenBank/DDBJ whole genome shotgun (WGS) entry which is preliminary data.</text>
</comment>
<dbReference type="AlphaFoldDB" id="A0A4Z2FCH5"/>
<evidence type="ECO:0000256" key="1">
    <source>
        <dbReference type="SAM" id="MobiDB-lite"/>
    </source>
</evidence>
<feature type="region of interest" description="Disordered" evidence="1">
    <location>
        <begin position="25"/>
        <end position="46"/>
    </location>
</feature>
<organism evidence="2 3">
    <name type="scientific">Liparis tanakae</name>
    <name type="common">Tanaka's snailfish</name>
    <dbReference type="NCBI Taxonomy" id="230148"/>
    <lineage>
        <taxon>Eukaryota</taxon>
        <taxon>Metazoa</taxon>
        <taxon>Chordata</taxon>
        <taxon>Craniata</taxon>
        <taxon>Vertebrata</taxon>
        <taxon>Euteleostomi</taxon>
        <taxon>Actinopterygii</taxon>
        <taxon>Neopterygii</taxon>
        <taxon>Teleostei</taxon>
        <taxon>Neoteleostei</taxon>
        <taxon>Acanthomorphata</taxon>
        <taxon>Eupercaria</taxon>
        <taxon>Perciformes</taxon>
        <taxon>Cottioidei</taxon>
        <taxon>Cottales</taxon>
        <taxon>Liparidae</taxon>
        <taxon>Liparis</taxon>
    </lineage>
</organism>
<dbReference type="EMBL" id="SRLO01001406">
    <property type="protein sequence ID" value="TNN38092.1"/>
    <property type="molecule type" value="Genomic_DNA"/>
</dbReference>
<feature type="compositionally biased region" description="Basic and acidic residues" evidence="1">
    <location>
        <begin position="32"/>
        <end position="46"/>
    </location>
</feature>
<keyword evidence="3" id="KW-1185">Reference proteome</keyword>
<protein>
    <submittedName>
        <fullName evidence="2">Uncharacterized protein</fullName>
    </submittedName>
</protein>
<reference evidence="2 3" key="1">
    <citation type="submission" date="2019-03" db="EMBL/GenBank/DDBJ databases">
        <title>First draft genome of Liparis tanakae, snailfish: a comprehensive survey of snailfish specific genes.</title>
        <authorList>
            <person name="Kim W."/>
            <person name="Song I."/>
            <person name="Jeong J.-H."/>
            <person name="Kim D."/>
            <person name="Kim S."/>
            <person name="Ryu S."/>
            <person name="Song J.Y."/>
            <person name="Lee S.K."/>
        </authorList>
    </citation>
    <scope>NUCLEOTIDE SEQUENCE [LARGE SCALE GENOMIC DNA]</scope>
    <source>
        <tissue evidence="2">Muscle</tissue>
    </source>
</reference>
<proteinExistence type="predicted"/>
<dbReference type="Proteomes" id="UP000314294">
    <property type="component" value="Unassembled WGS sequence"/>
</dbReference>
<sequence>MRWKVKEEEALRHSQASCFMQRNGDGAAAGCEGRKTTARRGTDPRDFLDLREAKRSMWADERKGSGVGGPRLHCTHMLTLLDGRTILSTGRHSRSLGGGVLRPMHKEVASADLRRLCVVERKFLSTDGEK</sequence>
<name>A0A4Z2FCH5_9TELE</name>
<gene>
    <name evidence="2" type="ORF">EYF80_051750</name>
</gene>
<accession>A0A4Z2FCH5</accession>